<keyword evidence="3" id="KW-0175">Coiled coil</keyword>
<dbReference type="GO" id="GO:0003700">
    <property type="term" value="F:DNA-binding transcription factor activity"/>
    <property type="evidence" value="ECO:0007669"/>
    <property type="project" value="TreeGrafter"/>
</dbReference>
<evidence type="ECO:0000256" key="5">
    <source>
        <dbReference type="ARBA" id="ARBA00023163"/>
    </source>
</evidence>
<name>A0A6S7CW05_9BURK</name>
<evidence type="ECO:0000256" key="3">
    <source>
        <dbReference type="ARBA" id="ARBA00023054"/>
    </source>
</evidence>
<evidence type="ECO:0000313" key="9">
    <source>
        <dbReference type="Proteomes" id="UP000494203"/>
    </source>
</evidence>
<dbReference type="InterPro" id="IPR001647">
    <property type="entry name" value="HTH_TetR"/>
</dbReference>
<dbReference type="PROSITE" id="PS01081">
    <property type="entry name" value="HTH_TETR_1"/>
    <property type="match status" value="1"/>
</dbReference>
<dbReference type="Proteomes" id="UP000494203">
    <property type="component" value="Unassembled WGS sequence"/>
</dbReference>
<keyword evidence="9" id="KW-1185">Reference proteome</keyword>
<dbReference type="AlphaFoldDB" id="A0A6S7CW05"/>
<dbReference type="PRINTS" id="PR00455">
    <property type="entry name" value="HTHTETR"/>
</dbReference>
<dbReference type="InterPro" id="IPR050109">
    <property type="entry name" value="HTH-type_TetR-like_transc_reg"/>
</dbReference>
<accession>A0A6S7CW05</accession>
<dbReference type="PROSITE" id="PS50977">
    <property type="entry name" value="HTH_TETR_2"/>
    <property type="match status" value="1"/>
</dbReference>
<keyword evidence="4 6" id="KW-0238">DNA-binding</keyword>
<feature type="DNA-binding region" description="H-T-H motif" evidence="6">
    <location>
        <begin position="39"/>
        <end position="58"/>
    </location>
</feature>
<evidence type="ECO:0000313" key="8">
    <source>
        <dbReference type="EMBL" id="CAB3854568.1"/>
    </source>
</evidence>
<dbReference type="SUPFAM" id="SSF46689">
    <property type="entry name" value="Homeodomain-like"/>
    <property type="match status" value="1"/>
</dbReference>
<keyword evidence="5" id="KW-0804">Transcription</keyword>
<organism evidence="8 9">
    <name type="scientific">Achromobacter pulmonis</name>
    <dbReference type="NCBI Taxonomy" id="1389932"/>
    <lineage>
        <taxon>Bacteria</taxon>
        <taxon>Pseudomonadati</taxon>
        <taxon>Pseudomonadota</taxon>
        <taxon>Betaproteobacteria</taxon>
        <taxon>Burkholderiales</taxon>
        <taxon>Alcaligenaceae</taxon>
        <taxon>Achromobacter</taxon>
    </lineage>
</organism>
<sequence length="219" mass="23773">MSGPAVPDGHEDGAESLRRAEVVLTAARLFRQHGYERTTVRELARAVGLQSGSLFHHFRSKEEILVAVMNNGIQEVLDAGRQALAQYRTPADRLAALFRVHMWSMLHGAGGDAMNALVYEWRSLSAPSQARVKVLSDRYEAMWQDAVAAAVEAGVLSGDARVIKRCVLGAMNLTVQWYKPDGRLRPAAFIDEMLRASLPALPQGAGPWPLAAGLGTGNC</sequence>
<keyword evidence="2" id="KW-0805">Transcription regulation</keyword>
<proteinExistence type="predicted"/>
<dbReference type="EMBL" id="CADIKZ010000004">
    <property type="protein sequence ID" value="CAB3854568.1"/>
    <property type="molecule type" value="Genomic_DNA"/>
</dbReference>
<dbReference type="Pfam" id="PF17932">
    <property type="entry name" value="TetR_C_24"/>
    <property type="match status" value="1"/>
</dbReference>
<evidence type="ECO:0000256" key="1">
    <source>
        <dbReference type="ARBA" id="ARBA00022491"/>
    </source>
</evidence>
<gene>
    <name evidence="8" type="primary">betI</name>
    <name evidence="8" type="ORF">LMG26788_01941</name>
</gene>
<dbReference type="GO" id="GO:0000976">
    <property type="term" value="F:transcription cis-regulatory region binding"/>
    <property type="evidence" value="ECO:0007669"/>
    <property type="project" value="TreeGrafter"/>
</dbReference>
<reference evidence="8 9" key="1">
    <citation type="submission" date="2020-04" db="EMBL/GenBank/DDBJ databases">
        <authorList>
            <person name="De Canck E."/>
        </authorList>
    </citation>
    <scope>NUCLEOTIDE SEQUENCE [LARGE SCALE GENOMIC DNA]</scope>
    <source>
        <strain evidence="8 9">LMG 26788</strain>
    </source>
</reference>
<dbReference type="SUPFAM" id="SSF48498">
    <property type="entry name" value="Tetracyclin repressor-like, C-terminal domain"/>
    <property type="match status" value="1"/>
</dbReference>
<dbReference type="InterPro" id="IPR023772">
    <property type="entry name" value="DNA-bd_HTH_TetR-type_CS"/>
</dbReference>
<keyword evidence="1" id="KW-0678">Repressor</keyword>
<dbReference type="PANTHER" id="PTHR30055:SF183">
    <property type="entry name" value="NUCLEOID OCCLUSION FACTOR SLMA"/>
    <property type="match status" value="1"/>
</dbReference>
<dbReference type="InterPro" id="IPR041490">
    <property type="entry name" value="KstR2_TetR_C"/>
</dbReference>
<evidence type="ECO:0000256" key="6">
    <source>
        <dbReference type="PROSITE-ProRule" id="PRU00335"/>
    </source>
</evidence>
<dbReference type="Gene3D" id="1.10.357.10">
    <property type="entry name" value="Tetracycline Repressor, domain 2"/>
    <property type="match status" value="1"/>
</dbReference>
<evidence type="ECO:0000259" key="7">
    <source>
        <dbReference type="PROSITE" id="PS50977"/>
    </source>
</evidence>
<dbReference type="InterPro" id="IPR009057">
    <property type="entry name" value="Homeodomain-like_sf"/>
</dbReference>
<dbReference type="InterPro" id="IPR036271">
    <property type="entry name" value="Tet_transcr_reg_TetR-rel_C_sf"/>
</dbReference>
<protein>
    <submittedName>
        <fullName evidence="8">HTH-type transcriptional regulator BetI</fullName>
    </submittedName>
</protein>
<dbReference type="RefSeq" id="WP_175140649.1">
    <property type="nucleotide sequence ID" value="NZ_CADIKZ010000004.1"/>
</dbReference>
<evidence type="ECO:0000256" key="2">
    <source>
        <dbReference type="ARBA" id="ARBA00023015"/>
    </source>
</evidence>
<evidence type="ECO:0000256" key="4">
    <source>
        <dbReference type="ARBA" id="ARBA00023125"/>
    </source>
</evidence>
<dbReference type="PANTHER" id="PTHR30055">
    <property type="entry name" value="HTH-TYPE TRANSCRIPTIONAL REGULATOR RUTR"/>
    <property type="match status" value="1"/>
</dbReference>
<dbReference type="Pfam" id="PF00440">
    <property type="entry name" value="TetR_N"/>
    <property type="match status" value="1"/>
</dbReference>
<feature type="domain" description="HTH tetR-type" evidence="7">
    <location>
        <begin position="16"/>
        <end position="76"/>
    </location>
</feature>